<reference evidence="3" key="1">
    <citation type="submission" date="2021-02" db="EMBL/GenBank/DDBJ databases">
        <title>First Annotated Genome of the Yellow-green Alga Tribonema minus.</title>
        <authorList>
            <person name="Mahan K.M."/>
        </authorList>
    </citation>
    <scope>NUCLEOTIDE SEQUENCE</scope>
    <source>
        <strain evidence="3">UTEX B ZZ1240</strain>
    </source>
</reference>
<comment type="caution">
    <text evidence="3">The sequence shown here is derived from an EMBL/GenBank/DDBJ whole genome shotgun (WGS) entry which is preliminary data.</text>
</comment>
<evidence type="ECO:0000313" key="4">
    <source>
        <dbReference type="Proteomes" id="UP000664859"/>
    </source>
</evidence>
<dbReference type="PANTHER" id="PTHR33294">
    <property type="entry name" value="AWPM-19-LIKE FAMILY PROTEIN"/>
    <property type="match status" value="1"/>
</dbReference>
<name>A0A836CB80_9STRA</name>
<protein>
    <submittedName>
        <fullName evidence="3">Uncharacterized protein</fullName>
    </submittedName>
</protein>
<dbReference type="AlphaFoldDB" id="A0A836CB80"/>
<feature type="region of interest" description="Disordered" evidence="1">
    <location>
        <begin position="175"/>
        <end position="204"/>
    </location>
</feature>
<keyword evidence="2" id="KW-1133">Transmembrane helix</keyword>
<feature type="compositionally biased region" description="Basic and acidic residues" evidence="1">
    <location>
        <begin position="195"/>
        <end position="204"/>
    </location>
</feature>
<feature type="transmembrane region" description="Helical" evidence="2">
    <location>
        <begin position="64"/>
        <end position="88"/>
    </location>
</feature>
<feature type="transmembrane region" description="Helical" evidence="2">
    <location>
        <begin position="140"/>
        <end position="164"/>
    </location>
</feature>
<accession>A0A836CB80</accession>
<dbReference type="PANTHER" id="PTHR33294:SF5">
    <property type="entry name" value="AWPM-19-LIKE FAMILY PROTEIN"/>
    <property type="match status" value="1"/>
</dbReference>
<gene>
    <name evidence="3" type="ORF">JKP88DRAFT_264123</name>
</gene>
<dbReference type="OrthoDB" id="631515at2759"/>
<dbReference type="Proteomes" id="UP000664859">
    <property type="component" value="Unassembled WGS sequence"/>
</dbReference>
<keyword evidence="2" id="KW-0472">Membrane</keyword>
<dbReference type="Pfam" id="PF05512">
    <property type="entry name" value="AWPM-19"/>
    <property type="match status" value="1"/>
</dbReference>
<proteinExistence type="predicted"/>
<evidence type="ECO:0000313" key="3">
    <source>
        <dbReference type="EMBL" id="KAG5179935.1"/>
    </source>
</evidence>
<dbReference type="InterPro" id="IPR008390">
    <property type="entry name" value="AWPM-19"/>
</dbReference>
<organism evidence="3 4">
    <name type="scientific">Tribonema minus</name>
    <dbReference type="NCBI Taxonomy" id="303371"/>
    <lineage>
        <taxon>Eukaryota</taxon>
        <taxon>Sar</taxon>
        <taxon>Stramenopiles</taxon>
        <taxon>Ochrophyta</taxon>
        <taxon>PX clade</taxon>
        <taxon>Xanthophyceae</taxon>
        <taxon>Tribonematales</taxon>
        <taxon>Tribonemataceae</taxon>
        <taxon>Tribonema</taxon>
    </lineage>
</organism>
<feature type="transmembrane region" description="Helical" evidence="2">
    <location>
        <begin position="21"/>
        <end position="44"/>
    </location>
</feature>
<evidence type="ECO:0000256" key="1">
    <source>
        <dbReference type="SAM" id="MobiDB-lite"/>
    </source>
</evidence>
<keyword evidence="2" id="KW-0812">Transmembrane</keyword>
<evidence type="ECO:0000256" key="2">
    <source>
        <dbReference type="SAM" id="Phobius"/>
    </source>
</evidence>
<keyword evidence="4" id="KW-1185">Reference proteome</keyword>
<feature type="transmembrane region" description="Helical" evidence="2">
    <location>
        <begin position="100"/>
        <end position="120"/>
    </location>
</feature>
<sequence>MARHGTTTTGSTGHSAGNKMATAAALPWILLNMLIFCVLIGLASNLINSYFNSAGTLRILDDPINVVLVLFTLLSSSVGLATMIMALVHGGKSRDSGAKFSSLSSNLITFALVMLSFGFACKAISRSVPGGESTNLGRQVTAIAALDIIVGATMLAYLFTLGLFKTHDNTYNTNTTTGATTTHPGDVATGPKMIGGHEARAPAV</sequence>
<dbReference type="EMBL" id="JAFCMP010000434">
    <property type="protein sequence ID" value="KAG5179935.1"/>
    <property type="molecule type" value="Genomic_DNA"/>
</dbReference>